<organism evidence="1 2">
    <name type="scientific">Winmispira thermophila (strain ATCC 700085 / DSM 6578 / Z-1203)</name>
    <name type="common">Spirochaeta thermophila</name>
    <dbReference type="NCBI Taxonomy" id="869211"/>
    <lineage>
        <taxon>Bacteria</taxon>
        <taxon>Pseudomonadati</taxon>
        <taxon>Spirochaetota</taxon>
        <taxon>Spirochaetia</taxon>
        <taxon>Winmispirales</taxon>
        <taxon>Winmispiraceae</taxon>
        <taxon>Winmispira</taxon>
    </lineage>
</organism>
<protein>
    <submittedName>
        <fullName evidence="1">Uncharacterized protein</fullName>
    </submittedName>
</protein>
<dbReference type="KEGG" id="stq:Spith_2067"/>
<evidence type="ECO:0000313" key="1">
    <source>
        <dbReference type="EMBL" id="AEJ62323.1"/>
    </source>
</evidence>
<sequence length="159" mass="18074">MIDGVQSVDNLKSGSHNQPLGADHPLAGLELQGNTIMADAWLRLEKGHSWLEGKCISSGLVHNTVVLDGDVVFYSGLDDDGDGLSWRQHDYEGPDPYGHWASDGCPMMSREDREMVEMFLYDVWGVKEGYEVWMDVQYPADWYWQLLKLYSLYGPGRTW</sequence>
<name>G0GEX9_WINT7</name>
<reference evidence="1 2" key="1">
    <citation type="submission" date="2011-06" db="EMBL/GenBank/DDBJ databases">
        <title>The complete genome of Spirochaeta thermophila DSM 6578.</title>
        <authorList>
            <consortium name="US DOE Joint Genome Institute (JGI-PGF)"/>
            <person name="Lucas S."/>
            <person name="Lapidus A."/>
            <person name="Bruce D."/>
            <person name="Goodwin L."/>
            <person name="Pitluck S."/>
            <person name="Peters L."/>
            <person name="Kyrpides N."/>
            <person name="Mavromatis K."/>
            <person name="Ivanova N."/>
            <person name="Mikailova N."/>
            <person name="Pagani I."/>
            <person name="Chertkov O."/>
            <person name="Detter J.C."/>
            <person name="Tapia R."/>
            <person name="Han C."/>
            <person name="Land M."/>
            <person name="Hauser L."/>
            <person name="Markowitz V."/>
            <person name="Cheng J.-F."/>
            <person name="Hugenholtz P."/>
            <person name="Woyke T."/>
            <person name="Wu D."/>
            <person name="Spring S."/>
            <person name="Merkhoffer B."/>
            <person name="Schneider S."/>
            <person name="Klenk H.-P."/>
            <person name="Eisen J.A."/>
        </authorList>
    </citation>
    <scope>NUCLEOTIDE SEQUENCE [LARGE SCALE GENOMIC DNA]</scope>
    <source>
        <strain evidence="2">ATCC 700085 / DSM 6578 / Z-1203</strain>
    </source>
</reference>
<evidence type="ECO:0000313" key="2">
    <source>
        <dbReference type="Proteomes" id="UP000007254"/>
    </source>
</evidence>
<proteinExistence type="predicted"/>
<dbReference type="AlphaFoldDB" id="G0GEX9"/>
<dbReference type="RefSeq" id="WP_014625641.1">
    <property type="nucleotide sequence ID" value="NC_017583.1"/>
</dbReference>
<dbReference type="HOGENOM" id="CLU_1659654_0_0_12"/>
<gene>
    <name evidence="1" type="ordered locus">Spith_2067</name>
</gene>
<accession>G0GEX9</accession>
<dbReference type="Proteomes" id="UP000007254">
    <property type="component" value="Chromosome"/>
</dbReference>
<dbReference type="EMBL" id="CP002903">
    <property type="protein sequence ID" value="AEJ62323.1"/>
    <property type="molecule type" value="Genomic_DNA"/>
</dbReference>
<keyword evidence="2" id="KW-1185">Reference proteome</keyword>